<organism evidence="2 3">
    <name type="scientific">Actinobaculum massiliense ACS-171-V-Col2</name>
    <dbReference type="NCBI Taxonomy" id="883066"/>
    <lineage>
        <taxon>Bacteria</taxon>
        <taxon>Bacillati</taxon>
        <taxon>Actinomycetota</taxon>
        <taxon>Actinomycetes</taxon>
        <taxon>Actinomycetales</taxon>
        <taxon>Actinomycetaceae</taxon>
        <taxon>Actinobaculum</taxon>
    </lineage>
</organism>
<evidence type="ECO:0000313" key="2">
    <source>
        <dbReference type="EMBL" id="EKU95208.1"/>
    </source>
</evidence>
<evidence type="ECO:0000259" key="1">
    <source>
        <dbReference type="Pfam" id="PF00144"/>
    </source>
</evidence>
<dbReference type="eggNOG" id="COG1680">
    <property type="taxonomic scope" value="Bacteria"/>
</dbReference>
<dbReference type="Proteomes" id="UP000009888">
    <property type="component" value="Unassembled WGS sequence"/>
</dbReference>
<dbReference type="Gene3D" id="3.40.710.10">
    <property type="entry name" value="DD-peptidase/beta-lactamase superfamily"/>
    <property type="match status" value="1"/>
</dbReference>
<evidence type="ECO:0000313" key="3">
    <source>
        <dbReference type="Proteomes" id="UP000009888"/>
    </source>
</evidence>
<dbReference type="RefSeq" id="WP_007001175.1">
    <property type="nucleotide sequence ID" value="NZ_JH992955.1"/>
</dbReference>
<dbReference type="InterPro" id="IPR001466">
    <property type="entry name" value="Beta-lactam-related"/>
</dbReference>
<sequence length="303" mass="33643">MAMKRLESDSLSFTHSIAVVAADGQMTYRDNDTALVWPLASVTKPLAAWGVLVAIERGLVDLDDRVEPFDVTVCALLAHASGLPVDGQFRRRIDGAIRTTGYVHGQRSDMGRTWGPDSDEPITPPRYQPYERRIYSNYGYEVLARFVERRVKMPIGAWTESQVFRPLGMVSSTLPGSPAHGAFSNVQDLRLFVRELMNPRLISPDLAAYAQSVQYSGLPGILPGYGMQKNNAWGLGVEIRDSKQPHWLAEGFSPRTFGHFGISGSFIWVDPDLGKAGIFLGDHKFGREHSHAWPAITAEMRTK</sequence>
<dbReference type="InterPro" id="IPR050789">
    <property type="entry name" value="Diverse_Enzym_Activities"/>
</dbReference>
<dbReference type="PANTHER" id="PTHR43283:SF15">
    <property type="entry name" value="CONSERVED PROTEIN"/>
    <property type="match status" value="1"/>
</dbReference>
<dbReference type="STRING" id="202789.GCA_001457435_01152"/>
<name>K9EEV7_9ACTO</name>
<dbReference type="PANTHER" id="PTHR43283">
    <property type="entry name" value="BETA-LACTAMASE-RELATED"/>
    <property type="match status" value="1"/>
</dbReference>
<dbReference type="EMBL" id="AGWL01000005">
    <property type="protein sequence ID" value="EKU95208.1"/>
    <property type="molecule type" value="Genomic_DNA"/>
</dbReference>
<comment type="caution">
    <text evidence="2">The sequence shown here is derived from an EMBL/GenBank/DDBJ whole genome shotgun (WGS) entry which is preliminary data.</text>
</comment>
<dbReference type="PATRIC" id="fig|883066.3.peg.1011"/>
<dbReference type="HOGENOM" id="CLU_089324_0_0_11"/>
<proteinExistence type="predicted"/>
<dbReference type="InterPro" id="IPR012338">
    <property type="entry name" value="Beta-lactam/transpept-like"/>
</dbReference>
<accession>K9EEV7</accession>
<protein>
    <recommendedName>
        <fullName evidence="1">Beta-lactamase-related domain-containing protein</fullName>
    </recommendedName>
</protein>
<feature type="domain" description="Beta-lactamase-related" evidence="1">
    <location>
        <begin position="20"/>
        <end position="285"/>
    </location>
</feature>
<dbReference type="Pfam" id="PF00144">
    <property type="entry name" value="Beta-lactamase"/>
    <property type="match status" value="1"/>
</dbReference>
<keyword evidence="3" id="KW-1185">Reference proteome</keyword>
<dbReference type="SUPFAM" id="SSF56601">
    <property type="entry name" value="beta-lactamase/transpeptidase-like"/>
    <property type="match status" value="1"/>
</dbReference>
<gene>
    <name evidence="2" type="ORF">HMPREF9233_00969</name>
</gene>
<reference evidence="2 3" key="1">
    <citation type="submission" date="2012-09" db="EMBL/GenBank/DDBJ databases">
        <title>The Genome Sequence of Actinobaculum massiliae ACS-171-V-COL2.</title>
        <authorList>
            <consortium name="The Broad Institute Genome Sequencing Platform"/>
            <person name="Earl A."/>
            <person name="Ward D."/>
            <person name="Feldgarden M."/>
            <person name="Gevers D."/>
            <person name="Saerens B."/>
            <person name="Vaneechoutte M."/>
            <person name="Walker B."/>
            <person name="Young S.K."/>
            <person name="Zeng Q."/>
            <person name="Gargeya S."/>
            <person name="Fitzgerald M."/>
            <person name="Haas B."/>
            <person name="Abouelleil A."/>
            <person name="Alvarado L."/>
            <person name="Arachchi H.M."/>
            <person name="Berlin A."/>
            <person name="Chapman S.B."/>
            <person name="Goldberg J."/>
            <person name="Griggs A."/>
            <person name="Gujja S."/>
            <person name="Hansen M."/>
            <person name="Howarth C."/>
            <person name="Imamovic A."/>
            <person name="Larimer J."/>
            <person name="McCowen C."/>
            <person name="Montmayeur A."/>
            <person name="Murphy C."/>
            <person name="Neiman D."/>
            <person name="Pearson M."/>
            <person name="Priest M."/>
            <person name="Roberts A."/>
            <person name="Saif S."/>
            <person name="Shea T."/>
            <person name="Sisk P."/>
            <person name="Sykes S."/>
            <person name="Wortman J."/>
            <person name="Nusbaum C."/>
            <person name="Birren B."/>
        </authorList>
    </citation>
    <scope>NUCLEOTIDE SEQUENCE [LARGE SCALE GENOMIC DNA]</scope>
    <source>
        <strain evidence="3">ACS-171-V-Col2</strain>
    </source>
</reference>
<dbReference type="AlphaFoldDB" id="K9EEV7"/>